<keyword evidence="1" id="KW-0812">Transmembrane</keyword>
<feature type="transmembrane region" description="Helical" evidence="1">
    <location>
        <begin position="199"/>
        <end position="221"/>
    </location>
</feature>
<feature type="transmembrane region" description="Helical" evidence="1">
    <location>
        <begin position="338"/>
        <end position="366"/>
    </location>
</feature>
<dbReference type="OrthoDB" id="10530973at2759"/>
<evidence type="ECO:0000313" key="3">
    <source>
        <dbReference type="Proteomes" id="UP000001542"/>
    </source>
</evidence>
<dbReference type="AlphaFoldDB" id="A2FSJ5"/>
<accession>A2FSJ5</accession>
<proteinExistence type="predicted"/>
<evidence type="ECO:0008006" key="4">
    <source>
        <dbReference type="Google" id="ProtNLM"/>
    </source>
</evidence>
<dbReference type="RefSeq" id="XP_001305054.1">
    <property type="nucleotide sequence ID" value="XM_001305053.1"/>
</dbReference>
<dbReference type="KEGG" id="tva:4749831"/>
<dbReference type="InParanoid" id="A2FSJ5"/>
<sequence length="377" mass="43885">MFVNIFYAKNHEAPVSNTDTLNEYFQSLFDNAQEMHDDFLLNVSFPDPDHLLKQVYEYSNGTTQNYYELKELDPNILKNVSTIRTLIPTYIISSKKRVPGCSAWTIDISVSMVKTDPAFWLSSKVHRTQCPQSIHVEWKRLEYVMGTTATLYPLIFICISHFIYNIFEMHSRIQLHQNFYKNDHRYHQLKSSRQLHYTVGMWIPVEFLTLFGTVVTSCFVIKDIYTVTELPSLLVMELFSVTSCIHLSITTQLFAYTKTVYLFVLIIRDGFILFFNVIVGTVPFLFAIMLSGVFMFATYAKKTRSFWSMYEIINSFEYSNNILPMYNEFSDGTTLFNWLSFAFMTVTVIVSGWIVLYSLMSAALVTHSAIVRKQKMD</sequence>
<evidence type="ECO:0000313" key="2">
    <source>
        <dbReference type="EMBL" id="EAX92124.1"/>
    </source>
</evidence>
<reference evidence="2" key="2">
    <citation type="journal article" date="2007" name="Science">
        <title>Draft genome sequence of the sexually transmitted pathogen Trichomonas vaginalis.</title>
        <authorList>
            <person name="Carlton J.M."/>
            <person name="Hirt R.P."/>
            <person name="Silva J.C."/>
            <person name="Delcher A.L."/>
            <person name="Schatz M."/>
            <person name="Zhao Q."/>
            <person name="Wortman J.R."/>
            <person name="Bidwell S.L."/>
            <person name="Alsmark U.C.M."/>
            <person name="Besteiro S."/>
            <person name="Sicheritz-Ponten T."/>
            <person name="Noel C.J."/>
            <person name="Dacks J.B."/>
            <person name="Foster P.G."/>
            <person name="Simillion C."/>
            <person name="Van de Peer Y."/>
            <person name="Miranda-Saavedra D."/>
            <person name="Barton G.J."/>
            <person name="Westrop G.D."/>
            <person name="Mueller S."/>
            <person name="Dessi D."/>
            <person name="Fiori P.L."/>
            <person name="Ren Q."/>
            <person name="Paulsen I."/>
            <person name="Zhang H."/>
            <person name="Bastida-Corcuera F.D."/>
            <person name="Simoes-Barbosa A."/>
            <person name="Brown M.T."/>
            <person name="Hayes R.D."/>
            <person name="Mukherjee M."/>
            <person name="Okumura C.Y."/>
            <person name="Schneider R."/>
            <person name="Smith A.J."/>
            <person name="Vanacova S."/>
            <person name="Villalvazo M."/>
            <person name="Haas B.J."/>
            <person name="Pertea M."/>
            <person name="Feldblyum T.V."/>
            <person name="Utterback T.R."/>
            <person name="Shu C.L."/>
            <person name="Osoegawa K."/>
            <person name="de Jong P.J."/>
            <person name="Hrdy I."/>
            <person name="Horvathova L."/>
            <person name="Zubacova Z."/>
            <person name="Dolezal P."/>
            <person name="Malik S.B."/>
            <person name="Logsdon J.M. Jr."/>
            <person name="Henze K."/>
            <person name="Gupta A."/>
            <person name="Wang C.C."/>
            <person name="Dunne R.L."/>
            <person name="Upcroft J.A."/>
            <person name="Upcroft P."/>
            <person name="White O."/>
            <person name="Salzberg S.L."/>
            <person name="Tang P."/>
            <person name="Chiu C.-H."/>
            <person name="Lee Y.-S."/>
            <person name="Embley T.M."/>
            <person name="Coombs G.H."/>
            <person name="Mottram J.C."/>
            <person name="Tachezy J."/>
            <person name="Fraser-Liggett C.M."/>
            <person name="Johnson P.J."/>
        </authorList>
    </citation>
    <scope>NUCLEOTIDE SEQUENCE [LARGE SCALE GENOMIC DNA]</scope>
    <source>
        <strain evidence="2">G3</strain>
    </source>
</reference>
<dbReference type="EMBL" id="DS113988">
    <property type="protein sequence ID" value="EAX92124.1"/>
    <property type="molecule type" value="Genomic_DNA"/>
</dbReference>
<name>A2FSJ5_TRIV3</name>
<dbReference type="Proteomes" id="UP000001542">
    <property type="component" value="Unassembled WGS sequence"/>
</dbReference>
<reference evidence="2" key="1">
    <citation type="submission" date="2006-10" db="EMBL/GenBank/DDBJ databases">
        <authorList>
            <person name="Amadeo P."/>
            <person name="Zhao Q."/>
            <person name="Wortman J."/>
            <person name="Fraser-Liggett C."/>
            <person name="Carlton J."/>
        </authorList>
    </citation>
    <scope>NUCLEOTIDE SEQUENCE</scope>
    <source>
        <strain evidence="2">G3</strain>
    </source>
</reference>
<gene>
    <name evidence="2" type="ORF">TVAG_224860</name>
</gene>
<keyword evidence="1" id="KW-1133">Transmembrane helix</keyword>
<organism evidence="2 3">
    <name type="scientific">Trichomonas vaginalis (strain ATCC PRA-98 / G3)</name>
    <dbReference type="NCBI Taxonomy" id="412133"/>
    <lineage>
        <taxon>Eukaryota</taxon>
        <taxon>Metamonada</taxon>
        <taxon>Parabasalia</taxon>
        <taxon>Trichomonadida</taxon>
        <taxon>Trichomonadidae</taxon>
        <taxon>Trichomonas</taxon>
    </lineage>
</organism>
<dbReference type="VEuPathDB" id="TrichDB:TVAGG3_0970460"/>
<protein>
    <recommendedName>
        <fullName evidence="4">Polycystin cation channel PKD1/PKD2 domain-containing protein</fullName>
    </recommendedName>
</protein>
<feature type="transmembrane region" description="Helical" evidence="1">
    <location>
        <begin position="149"/>
        <end position="167"/>
    </location>
</feature>
<keyword evidence="1" id="KW-0472">Membrane</keyword>
<keyword evidence="3" id="KW-1185">Reference proteome</keyword>
<feature type="transmembrane region" description="Helical" evidence="1">
    <location>
        <begin position="233"/>
        <end position="254"/>
    </location>
</feature>
<evidence type="ECO:0000256" key="1">
    <source>
        <dbReference type="SAM" id="Phobius"/>
    </source>
</evidence>
<dbReference type="VEuPathDB" id="TrichDB:TVAG_224860"/>